<feature type="domain" description="F-box" evidence="1">
    <location>
        <begin position="11"/>
        <end position="54"/>
    </location>
</feature>
<dbReference type="AlphaFoldDB" id="A0A8E2ELP1"/>
<keyword evidence="3" id="KW-1185">Reference proteome</keyword>
<sequence length="492" mass="54974">MISATLDTVIPEILLQILQYIYNSSTAKEFVNTLVVCRRWKQFGYALLWTNIFVTSKTIQSFTNSLADTDEGTCKLIRSLSIQLDPVPPKTTWDRGGALPLLWGESYILDEGPEWLSDFLKEQTEGWRTAVRSLWKLSTVMRSRLSRLTTFSFRMEIHPPAFLNHRSASRLPQLMTIPSRLLQQVLLALPPSCTSLEFDTCALEAHGGTERLCSTVRGLLPQLHHLRLRLSHVCPNIVSPEYFCSSDSSSSSELVAPQLQTLTINIRPLPWIGPIVRSAAVECLLNGSPYEQSNEPSNLAHQTMMLLALQGAMKNKCFPNIEKIQLVNMATSPSTVRQHPHSQLILLKLFDFIANTATCIPLQPVFRRGVNLLRAGEVFQAFPDRENPEPRFGRLAALEQMVEGDIWITSRRGSRFPASFETSSFARHARFERAHSGICDEKGMAEAGLSLIGQERGHWTTPSILLGLGIRPSVSPTLMVTVEPLAISCPSL</sequence>
<dbReference type="EMBL" id="KV744813">
    <property type="protein sequence ID" value="OCK85798.1"/>
    <property type="molecule type" value="Genomic_DNA"/>
</dbReference>
<dbReference type="Pfam" id="PF12937">
    <property type="entry name" value="F-box-like"/>
    <property type="match status" value="1"/>
</dbReference>
<protein>
    <recommendedName>
        <fullName evidence="1">F-box domain-containing protein</fullName>
    </recommendedName>
</protein>
<evidence type="ECO:0000259" key="1">
    <source>
        <dbReference type="Pfam" id="PF12937"/>
    </source>
</evidence>
<name>A0A8E2ELP1_9PEZI</name>
<accession>A0A8E2ELP1</accession>
<evidence type="ECO:0000313" key="3">
    <source>
        <dbReference type="Proteomes" id="UP000250266"/>
    </source>
</evidence>
<dbReference type="InterPro" id="IPR001810">
    <property type="entry name" value="F-box_dom"/>
</dbReference>
<gene>
    <name evidence="2" type="ORF">K432DRAFT_377307</name>
</gene>
<reference evidence="2 3" key="1">
    <citation type="journal article" date="2016" name="Nat. Commun.">
        <title>Ectomycorrhizal ecology is imprinted in the genome of the dominant symbiotic fungus Cenococcum geophilum.</title>
        <authorList>
            <consortium name="DOE Joint Genome Institute"/>
            <person name="Peter M."/>
            <person name="Kohler A."/>
            <person name="Ohm R.A."/>
            <person name="Kuo A."/>
            <person name="Krutzmann J."/>
            <person name="Morin E."/>
            <person name="Arend M."/>
            <person name="Barry K.W."/>
            <person name="Binder M."/>
            <person name="Choi C."/>
            <person name="Clum A."/>
            <person name="Copeland A."/>
            <person name="Grisel N."/>
            <person name="Haridas S."/>
            <person name="Kipfer T."/>
            <person name="LaButti K."/>
            <person name="Lindquist E."/>
            <person name="Lipzen A."/>
            <person name="Maire R."/>
            <person name="Meier B."/>
            <person name="Mihaltcheva S."/>
            <person name="Molinier V."/>
            <person name="Murat C."/>
            <person name="Poggeler S."/>
            <person name="Quandt C.A."/>
            <person name="Sperisen C."/>
            <person name="Tritt A."/>
            <person name="Tisserant E."/>
            <person name="Crous P.W."/>
            <person name="Henrissat B."/>
            <person name="Nehls U."/>
            <person name="Egli S."/>
            <person name="Spatafora J.W."/>
            <person name="Grigoriev I.V."/>
            <person name="Martin F.M."/>
        </authorList>
    </citation>
    <scope>NUCLEOTIDE SEQUENCE [LARGE SCALE GENOMIC DNA]</scope>
    <source>
        <strain evidence="2 3">CBS 459.81</strain>
    </source>
</reference>
<organism evidence="2 3">
    <name type="scientific">Lepidopterella palustris CBS 459.81</name>
    <dbReference type="NCBI Taxonomy" id="1314670"/>
    <lineage>
        <taxon>Eukaryota</taxon>
        <taxon>Fungi</taxon>
        <taxon>Dikarya</taxon>
        <taxon>Ascomycota</taxon>
        <taxon>Pezizomycotina</taxon>
        <taxon>Dothideomycetes</taxon>
        <taxon>Pleosporomycetidae</taxon>
        <taxon>Mytilinidiales</taxon>
        <taxon>Argynnaceae</taxon>
        <taxon>Lepidopterella</taxon>
    </lineage>
</organism>
<dbReference type="Proteomes" id="UP000250266">
    <property type="component" value="Unassembled WGS sequence"/>
</dbReference>
<evidence type="ECO:0000313" key="2">
    <source>
        <dbReference type="EMBL" id="OCK85798.1"/>
    </source>
</evidence>
<dbReference type="OrthoDB" id="4192220at2759"/>
<proteinExistence type="predicted"/>